<dbReference type="Gene3D" id="3.20.20.370">
    <property type="entry name" value="Glycoside hydrolase/deacetylase"/>
    <property type="match status" value="1"/>
</dbReference>
<dbReference type="InterPro" id="IPR011330">
    <property type="entry name" value="Glyco_hydro/deAcase_b/a-brl"/>
</dbReference>
<accession>A0A937W2J1</accession>
<dbReference type="SUPFAM" id="SSF88713">
    <property type="entry name" value="Glycoside hydrolase/deacetylase"/>
    <property type="match status" value="1"/>
</dbReference>
<sequence length="74" mass="8352">YVQWTPAGFLGDELPSEQYPNQKLLDKALRSIRAGDILVMHLGIWSRQEPFYLILESLITGLQAKGLCFTTLGE</sequence>
<evidence type="ECO:0000313" key="2">
    <source>
        <dbReference type="Proteomes" id="UP000712673"/>
    </source>
</evidence>
<comment type="caution">
    <text evidence="1">The sequence shown here is derived from an EMBL/GenBank/DDBJ whole genome shotgun (WGS) entry which is preliminary data.</text>
</comment>
<dbReference type="Proteomes" id="UP000712673">
    <property type="component" value="Unassembled WGS sequence"/>
</dbReference>
<dbReference type="AlphaFoldDB" id="A0A937W2J1"/>
<dbReference type="GO" id="GO:0005975">
    <property type="term" value="P:carbohydrate metabolic process"/>
    <property type="evidence" value="ECO:0007669"/>
    <property type="project" value="InterPro"/>
</dbReference>
<name>A0A937W2J1_UNCTE</name>
<dbReference type="EMBL" id="VGLS01000586">
    <property type="protein sequence ID" value="MBM3225467.1"/>
    <property type="molecule type" value="Genomic_DNA"/>
</dbReference>
<protein>
    <submittedName>
        <fullName evidence="1">Peptidase A8</fullName>
    </submittedName>
</protein>
<reference evidence="1" key="1">
    <citation type="submission" date="2019-03" db="EMBL/GenBank/DDBJ databases">
        <title>Lake Tanganyika Metagenome-Assembled Genomes (MAGs).</title>
        <authorList>
            <person name="Tran P."/>
        </authorList>
    </citation>
    <scope>NUCLEOTIDE SEQUENCE</scope>
    <source>
        <strain evidence="1">K_DeepCast_65m_m2_066</strain>
    </source>
</reference>
<feature type="non-terminal residue" evidence="1">
    <location>
        <position position="1"/>
    </location>
</feature>
<organism evidence="1 2">
    <name type="scientific">Tectimicrobiota bacterium</name>
    <dbReference type="NCBI Taxonomy" id="2528274"/>
    <lineage>
        <taxon>Bacteria</taxon>
        <taxon>Pseudomonadati</taxon>
        <taxon>Nitrospinota/Tectimicrobiota group</taxon>
        <taxon>Candidatus Tectimicrobiota</taxon>
    </lineage>
</organism>
<proteinExistence type="predicted"/>
<gene>
    <name evidence="1" type="ORF">FJZ47_16925</name>
</gene>
<evidence type="ECO:0000313" key="1">
    <source>
        <dbReference type="EMBL" id="MBM3225467.1"/>
    </source>
</evidence>